<accession>A0A498I7R0</accession>
<proteinExistence type="predicted"/>
<dbReference type="EMBL" id="RDQH01000340">
    <property type="protein sequence ID" value="RXH78105.1"/>
    <property type="molecule type" value="Genomic_DNA"/>
</dbReference>
<dbReference type="Proteomes" id="UP000290289">
    <property type="component" value="Chromosome 14"/>
</dbReference>
<name>A0A498I7R0_MALDO</name>
<evidence type="ECO:0000313" key="2">
    <source>
        <dbReference type="Proteomes" id="UP000290289"/>
    </source>
</evidence>
<keyword evidence="2" id="KW-1185">Reference proteome</keyword>
<reference evidence="1 2" key="1">
    <citation type="submission" date="2018-10" db="EMBL/GenBank/DDBJ databases">
        <title>A high-quality apple genome assembly.</title>
        <authorList>
            <person name="Hu J."/>
        </authorList>
    </citation>
    <scope>NUCLEOTIDE SEQUENCE [LARGE SCALE GENOMIC DNA]</scope>
    <source>
        <strain evidence="2">cv. HFTH1</strain>
        <tissue evidence="1">Young leaf</tissue>
    </source>
</reference>
<evidence type="ECO:0000313" key="1">
    <source>
        <dbReference type="EMBL" id="RXH78105.1"/>
    </source>
</evidence>
<dbReference type="AlphaFoldDB" id="A0A498I7R0"/>
<protein>
    <submittedName>
        <fullName evidence="1">Uncharacterized protein</fullName>
    </submittedName>
</protein>
<organism evidence="1 2">
    <name type="scientific">Malus domestica</name>
    <name type="common">Apple</name>
    <name type="synonym">Pyrus malus</name>
    <dbReference type="NCBI Taxonomy" id="3750"/>
    <lineage>
        <taxon>Eukaryota</taxon>
        <taxon>Viridiplantae</taxon>
        <taxon>Streptophyta</taxon>
        <taxon>Embryophyta</taxon>
        <taxon>Tracheophyta</taxon>
        <taxon>Spermatophyta</taxon>
        <taxon>Magnoliopsida</taxon>
        <taxon>eudicotyledons</taxon>
        <taxon>Gunneridae</taxon>
        <taxon>Pentapetalae</taxon>
        <taxon>rosids</taxon>
        <taxon>fabids</taxon>
        <taxon>Rosales</taxon>
        <taxon>Rosaceae</taxon>
        <taxon>Amygdaloideae</taxon>
        <taxon>Maleae</taxon>
        <taxon>Malus</taxon>
    </lineage>
</organism>
<gene>
    <name evidence="1" type="ORF">DVH24_040076</name>
</gene>
<sequence>MYPQITAVQEITFFSDISSNILCACSKYPHFTYKQSKLSWFERLKTENGERAQSQRRSRVMLSRVTGVKD</sequence>
<comment type="caution">
    <text evidence="1">The sequence shown here is derived from an EMBL/GenBank/DDBJ whole genome shotgun (WGS) entry which is preliminary data.</text>
</comment>